<dbReference type="Proteomes" id="UP000606624">
    <property type="component" value="Unassembled WGS sequence"/>
</dbReference>
<protein>
    <submittedName>
        <fullName evidence="1">Uncharacterized protein</fullName>
    </submittedName>
</protein>
<evidence type="ECO:0000313" key="1">
    <source>
        <dbReference type="EMBL" id="CAD6490319.1"/>
    </source>
</evidence>
<evidence type="ECO:0000313" key="2">
    <source>
        <dbReference type="Proteomes" id="UP000606624"/>
    </source>
</evidence>
<proteinExistence type="predicted"/>
<comment type="caution">
    <text evidence="1">The sequence shown here is derived from an EMBL/GenBank/DDBJ whole genome shotgun (WGS) entry which is preliminary data.</text>
</comment>
<sequence length="52" mass="6031">MLATSPNTAYTAHFVHTNRLTLTSCMLGMLCKQKNQQTKRWLICNVKYADRK</sequence>
<dbReference type="AlphaFoldDB" id="A0A811T4P4"/>
<name>A0A811T4P4_9EURY</name>
<gene>
    <name evidence="1" type="ORF">KFBDDELM_00202</name>
</gene>
<reference evidence="1" key="1">
    <citation type="submission" date="2020-10" db="EMBL/GenBank/DDBJ databases">
        <authorList>
            <person name="Hahn C.J."/>
            <person name="Laso-Perez R."/>
            <person name="Vulcano F."/>
            <person name="Vaziourakis K.-M."/>
            <person name="Stokke R."/>
            <person name="Steen I.H."/>
            <person name="Teske A."/>
            <person name="Boetius A."/>
            <person name="Liebeke M."/>
            <person name="Amann R."/>
            <person name="Knittel K."/>
        </authorList>
    </citation>
    <scope>NUCLEOTIDE SEQUENCE</scope>
    <source>
        <strain evidence="1">Gfbio:e3339647-f889-4370-9287-4fb5cb688e4c:AG392E03_GoMArc1</strain>
    </source>
</reference>
<dbReference type="EMBL" id="CAJHIN010000011">
    <property type="protein sequence ID" value="CAD6490319.1"/>
    <property type="molecule type" value="Genomic_DNA"/>
</dbReference>
<organism evidence="1 2">
    <name type="scientific">Candidatus Argoarchaeum ethanivorans</name>
    <dbReference type="NCBI Taxonomy" id="2608793"/>
    <lineage>
        <taxon>Archaea</taxon>
        <taxon>Methanobacteriati</taxon>
        <taxon>Methanobacteriota</taxon>
        <taxon>Stenosarchaea group</taxon>
        <taxon>Methanomicrobia</taxon>
        <taxon>Methanosarcinales</taxon>
        <taxon>Methanosarcinales incertae sedis</taxon>
        <taxon>GOM Arc I cluster</taxon>
        <taxon>Candidatus Argoarchaeum</taxon>
    </lineage>
</organism>
<accession>A0A811T4P4</accession>